<dbReference type="NCBIfam" id="TIGR00229">
    <property type="entry name" value="sensory_box"/>
    <property type="match status" value="1"/>
</dbReference>
<dbReference type="EMBL" id="DS989850">
    <property type="protein sequence ID" value="EDX75308.1"/>
    <property type="molecule type" value="Genomic_DNA"/>
</dbReference>
<dbReference type="PANTHER" id="PTHR11920">
    <property type="entry name" value="GUANYLYL CYCLASE"/>
    <property type="match status" value="1"/>
</dbReference>
<dbReference type="PROSITE" id="PS50125">
    <property type="entry name" value="GUANYLATE_CYCLASE_2"/>
    <property type="match status" value="1"/>
</dbReference>
<keyword evidence="8" id="KW-0067">ATP-binding</keyword>
<dbReference type="eggNOG" id="COG2205">
    <property type="taxonomic scope" value="Bacteria"/>
</dbReference>
<accession>B4VSH2</accession>
<evidence type="ECO:0000256" key="9">
    <source>
        <dbReference type="ARBA" id="ARBA00022842"/>
    </source>
</evidence>
<dbReference type="Gene3D" id="3.30.70.1230">
    <property type="entry name" value="Nucleotide cyclase"/>
    <property type="match status" value="1"/>
</dbReference>
<evidence type="ECO:0000256" key="18">
    <source>
        <dbReference type="SAM" id="Phobius"/>
    </source>
</evidence>
<dbReference type="EC" id="4.6.1.1" evidence="3"/>
<dbReference type="GO" id="GO:0046872">
    <property type="term" value="F:metal ion binding"/>
    <property type="evidence" value="ECO:0007669"/>
    <property type="project" value="UniProtKB-KW"/>
</dbReference>
<feature type="domain" description="Guanylate cyclase" evidence="21">
    <location>
        <begin position="449"/>
        <end position="576"/>
    </location>
</feature>
<organism evidence="22 23">
    <name type="scientific">Coleofasciculus chthonoplastes PCC 7420</name>
    <dbReference type="NCBI Taxonomy" id="118168"/>
    <lineage>
        <taxon>Bacteria</taxon>
        <taxon>Bacillati</taxon>
        <taxon>Cyanobacteriota</taxon>
        <taxon>Cyanophyceae</taxon>
        <taxon>Coleofasciculales</taxon>
        <taxon>Coleofasciculaceae</taxon>
        <taxon>Coleofasciculus</taxon>
    </lineage>
</organism>
<feature type="domain" description="PAS" evidence="19">
    <location>
        <begin position="286"/>
        <end position="356"/>
    </location>
</feature>
<dbReference type="InterPro" id="IPR050401">
    <property type="entry name" value="Cyclic_nucleotide_synthase"/>
</dbReference>
<dbReference type="PANTHER" id="PTHR11920:SF335">
    <property type="entry name" value="GUANYLATE CYCLASE"/>
    <property type="match status" value="1"/>
</dbReference>
<dbReference type="GO" id="GO:0006171">
    <property type="term" value="P:cAMP biosynthetic process"/>
    <property type="evidence" value="ECO:0007669"/>
    <property type="project" value="UniProtKB-KW"/>
</dbReference>
<gene>
    <name evidence="22" type="ORF">MC7420_2312</name>
</gene>
<dbReference type="Pfam" id="PF19443">
    <property type="entry name" value="DAHL"/>
    <property type="match status" value="1"/>
</dbReference>
<protein>
    <recommendedName>
        <fullName evidence="4">Adenylate cyclase</fullName>
        <ecNumber evidence="3">4.6.1.1</ecNumber>
    </recommendedName>
    <alternativeName>
        <fullName evidence="14">ATP pyrophosphate-lyase</fullName>
    </alternativeName>
    <alternativeName>
        <fullName evidence="15">Adenylyl cyclase</fullName>
    </alternativeName>
</protein>
<dbReference type="Pfam" id="PF00211">
    <property type="entry name" value="Guanylate_cyc"/>
    <property type="match status" value="1"/>
</dbReference>
<dbReference type="InterPro" id="IPR001610">
    <property type="entry name" value="PAC"/>
</dbReference>
<dbReference type="HOGENOM" id="CLU_437905_0_0_3"/>
<dbReference type="Pfam" id="PF13426">
    <property type="entry name" value="PAS_9"/>
    <property type="match status" value="1"/>
</dbReference>
<evidence type="ECO:0000256" key="13">
    <source>
        <dbReference type="ARBA" id="ARBA00023239"/>
    </source>
</evidence>
<sequence length="624" mass="71232">MRNIGIAAGGTFLWVILFIKAQTINFSQHHQYLSNLHQLQETDATLNTDILQAQQESFNDPETILNDLSQIDDLHHNLEDIPDFVNREYYPELKSALQQNRSLFQDKQVLIEELIEQETILNQSLKFLPNTIQKLSSQAATEPDADQLINQLNTLLNDVLIYTLSPSDELIIKIQRQMAAIRQRVDVLTASSTLSLSELDAALIYAEIIVTHESQVDSLVLQILELPTEQQSEQILDIYQHSYQVFLRKTKIYRILFYVVSGLIAATLFIVLIAKTQQLTKNLQKCEEKYRISFDDSVEGIFKITPGGRFLTANNTLATIYGYASAEELCNNLINLNRQLYVQPNRHDELIRVLEKYGSVSDFESQVYRKNGTKIWIEEKARAVRDKHGNFIYYEGTVEDITVRKAWQEALHYEQEQGERLLLNILPKVIAQRLKQLESTIADNFEEVTVLFADIVGFTELSARFPPAQVVELLNRIFSAFDELSDYYGLEKIKTIGDAYMVVGGLPTPRPDHAEATANMALDMQQVITKFNNQNNQTLSIRIGINTGPVVAGVIGIKKFSYDLWGDTVNIASRMESQGLPDKIQVTEFTYKKLQDNYLFEERGTIQVKGKGKMTTYFLKGKIH</sequence>
<dbReference type="InterPro" id="IPR045812">
    <property type="entry name" value="DAHL"/>
</dbReference>
<feature type="domain" description="PAC" evidence="20">
    <location>
        <begin position="361"/>
        <end position="413"/>
    </location>
</feature>
<evidence type="ECO:0000256" key="10">
    <source>
        <dbReference type="ARBA" id="ARBA00022989"/>
    </source>
</evidence>
<evidence type="ECO:0000256" key="12">
    <source>
        <dbReference type="ARBA" id="ARBA00023136"/>
    </source>
</evidence>
<evidence type="ECO:0000259" key="19">
    <source>
        <dbReference type="PROSITE" id="PS50112"/>
    </source>
</evidence>
<comment type="subunit">
    <text evidence="16">Homodimer. Can also exist as monomer.</text>
</comment>
<dbReference type="PROSITE" id="PS00452">
    <property type="entry name" value="GUANYLATE_CYCLASE_1"/>
    <property type="match status" value="1"/>
</dbReference>
<keyword evidence="6" id="KW-0479">Metal-binding</keyword>
<dbReference type="GO" id="GO:0005886">
    <property type="term" value="C:plasma membrane"/>
    <property type="evidence" value="ECO:0007669"/>
    <property type="project" value="UniProtKB-ARBA"/>
</dbReference>
<evidence type="ECO:0000256" key="11">
    <source>
        <dbReference type="ARBA" id="ARBA00022998"/>
    </source>
</evidence>
<keyword evidence="9" id="KW-0460">Magnesium</keyword>
<dbReference type="SUPFAM" id="SSF55785">
    <property type="entry name" value="PYP-like sensor domain (PAS domain)"/>
    <property type="match status" value="1"/>
</dbReference>
<dbReference type="InterPro" id="IPR018297">
    <property type="entry name" value="A/G_cyclase_CS"/>
</dbReference>
<evidence type="ECO:0000256" key="4">
    <source>
        <dbReference type="ARBA" id="ARBA00021420"/>
    </source>
</evidence>
<dbReference type="GO" id="GO:0005524">
    <property type="term" value="F:ATP binding"/>
    <property type="evidence" value="ECO:0007669"/>
    <property type="project" value="UniProtKB-KW"/>
</dbReference>
<dbReference type="InterPro" id="IPR000014">
    <property type="entry name" value="PAS"/>
</dbReference>
<dbReference type="SMART" id="SM00086">
    <property type="entry name" value="PAC"/>
    <property type="match status" value="1"/>
</dbReference>
<dbReference type="InterPro" id="IPR035965">
    <property type="entry name" value="PAS-like_dom_sf"/>
</dbReference>
<evidence type="ECO:0000256" key="1">
    <source>
        <dbReference type="ARBA" id="ARBA00001593"/>
    </source>
</evidence>
<evidence type="ECO:0000256" key="15">
    <source>
        <dbReference type="ARBA" id="ARBA00032637"/>
    </source>
</evidence>
<keyword evidence="7" id="KW-0547">Nucleotide-binding</keyword>
<keyword evidence="5 18" id="KW-0812">Transmembrane</keyword>
<dbReference type="GO" id="GO:0035556">
    <property type="term" value="P:intracellular signal transduction"/>
    <property type="evidence" value="ECO:0007669"/>
    <property type="project" value="InterPro"/>
</dbReference>
<comment type="catalytic activity">
    <reaction evidence="1">
        <text>ATP = 3',5'-cyclic AMP + diphosphate</text>
        <dbReference type="Rhea" id="RHEA:15389"/>
        <dbReference type="ChEBI" id="CHEBI:30616"/>
        <dbReference type="ChEBI" id="CHEBI:33019"/>
        <dbReference type="ChEBI" id="CHEBI:58165"/>
        <dbReference type="EC" id="4.6.1.1"/>
    </reaction>
</comment>
<comment type="similarity">
    <text evidence="17">Belongs to the adenylyl cyclase class-4/guanylyl cyclase family.</text>
</comment>
<dbReference type="SUPFAM" id="SSF55073">
    <property type="entry name" value="Nucleotide cyclase"/>
    <property type="match status" value="1"/>
</dbReference>
<evidence type="ECO:0000256" key="16">
    <source>
        <dbReference type="ARBA" id="ARBA00064436"/>
    </source>
</evidence>
<dbReference type="STRING" id="118168.MC7420_2312"/>
<dbReference type="RefSeq" id="WP_006101586.1">
    <property type="nucleotide sequence ID" value="NZ_DS989850.1"/>
</dbReference>
<dbReference type="Gene3D" id="3.30.450.20">
    <property type="entry name" value="PAS domain"/>
    <property type="match status" value="1"/>
</dbReference>
<evidence type="ECO:0000256" key="6">
    <source>
        <dbReference type="ARBA" id="ARBA00022723"/>
    </source>
</evidence>
<evidence type="ECO:0000259" key="20">
    <source>
        <dbReference type="PROSITE" id="PS50113"/>
    </source>
</evidence>
<keyword evidence="12 18" id="KW-0472">Membrane</keyword>
<dbReference type="InterPro" id="IPR000700">
    <property type="entry name" value="PAS-assoc_C"/>
</dbReference>
<evidence type="ECO:0000256" key="3">
    <source>
        <dbReference type="ARBA" id="ARBA00012201"/>
    </source>
</evidence>
<evidence type="ECO:0000259" key="21">
    <source>
        <dbReference type="PROSITE" id="PS50125"/>
    </source>
</evidence>
<dbReference type="InterPro" id="IPR001054">
    <property type="entry name" value="A/G_cyclase"/>
</dbReference>
<dbReference type="GO" id="GO:0004016">
    <property type="term" value="F:adenylate cyclase activity"/>
    <property type="evidence" value="ECO:0007669"/>
    <property type="project" value="UniProtKB-EC"/>
</dbReference>
<dbReference type="PROSITE" id="PS50113">
    <property type="entry name" value="PAC"/>
    <property type="match status" value="1"/>
</dbReference>
<evidence type="ECO:0000313" key="23">
    <source>
        <dbReference type="Proteomes" id="UP000003835"/>
    </source>
</evidence>
<dbReference type="eggNOG" id="COG2114">
    <property type="taxonomic scope" value="Bacteria"/>
</dbReference>
<name>B4VSH2_9CYAN</name>
<keyword evidence="23" id="KW-1185">Reference proteome</keyword>
<keyword evidence="11" id="KW-0115">cAMP biosynthesis</keyword>
<dbReference type="Proteomes" id="UP000003835">
    <property type="component" value="Unassembled WGS sequence"/>
</dbReference>
<evidence type="ECO:0000256" key="14">
    <source>
        <dbReference type="ARBA" id="ARBA00032597"/>
    </source>
</evidence>
<comment type="subcellular location">
    <subcellularLocation>
        <location evidence="2">Membrane</location>
    </subcellularLocation>
</comment>
<evidence type="ECO:0000256" key="5">
    <source>
        <dbReference type="ARBA" id="ARBA00022692"/>
    </source>
</evidence>
<dbReference type="PROSITE" id="PS50112">
    <property type="entry name" value="PAS"/>
    <property type="match status" value="1"/>
</dbReference>
<evidence type="ECO:0000256" key="2">
    <source>
        <dbReference type="ARBA" id="ARBA00004370"/>
    </source>
</evidence>
<dbReference type="SMART" id="SM00044">
    <property type="entry name" value="CYCc"/>
    <property type="match status" value="1"/>
</dbReference>
<evidence type="ECO:0000256" key="7">
    <source>
        <dbReference type="ARBA" id="ARBA00022741"/>
    </source>
</evidence>
<dbReference type="AlphaFoldDB" id="B4VSH2"/>
<dbReference type="CDD" id="cd00130">
    <property type="entry name" value="PAS"/>
    <property type="match status" value="1"/>
</dbReference>
<evidence type="ECO:0000256" key="17">
    <source>
        <dbReference type="RuleBase" id="RU000405"/>
    </source>
</evidence>
<keyword evidence="13 17" id="KW-0456">Lyase</keyword>
<evidence type="ECO:0000256" key="8">
    <source>
        <dbReference type="ARBA" id="ARBA00022840"/>
    </source>
</evidence>
<evidence type="ECO:0000313" key="22">
    <source>
        <dbReference type="EMBL" id="EDX75308.1"/>
    </source>
</evidence>
<keyword evidence="10 18" id="KW-1133">Transmembrane helix</keyword>
<feature type="transmembrane region" description="Helical" evidence="18">
    <location>
        <begin position="255"/>
        <end position="274"/>
    </location>
</feature>
<proteinExistence type="inferred from homology"/>
<dbReference type="InterPro" id="IPR029787">
    <property type="entry name" value="Nucleotide_cyclase"/>
</dbReference>
<reference evidence="22 23" key="1">
    <citation type="submission" date="2008-07" db="EMBL/GenBank/DDBJ databases">
        <authorList>
            <person name="Tandeau de Marsac N."/>
            <person name="Ferriera S."/>
            <person name="Johnson J."/>
            <person name="Kravitz S."/>
            <person name="Beeson K."/>
            <person name="Sutton G."/>
            <person name="Rogers Y.-H."/>
            <person name="Friedman R."/>
            <person name="Frazier M."/>
            <person name="Venter J.C."/>
        </authorList>
    </citation>
    <scope>NUCLEOTIDE SEQUENCE [LARGE SCALE GENOMIC DNA]</scope>
    <source>
        <strain evidence="22 23">PCC 7420</strain>
    </source>
</reference>
<dbReference type="FunFam" id="3.30.70.1230:FF:000033">
    <property type="entry name" value="Adenylate cyclase"/>
    <property type="match status" value="1"/>
</dbReference>
<dbReference type="CDD" id="cd07302">
    <property type="entry name" value="CHD"/>
    <property type="match status" value="1"/>
</dbReference>